<evidence type="ECO:0000313" key="1">
    <source>
        <dbReference type="EMBL" id="GBH22631.1"/>
    </source>
</evidence>
<dbReference type="AlphaFoldDB" id="A0A2V0RBJ4"/>
<sequence length="506" mass="58222">MNTLSYAKYSDGVKTHVNAKKLFKTRQRSILGAFVVASSKTTIDPNALLMRKDNSRIFNVDEADVLLMQSTRGYTRDKVIAYYEAVTQIPQASKNLAAYTNLKHDPPGTIEPREMTKLPKIIWYANSWTGNSWVQHLVKSDGGVPCFWTKDHTEISDPFSKAWRIYDTKFPMRGWRITYDVHKTKDHVFEQLLKFLEKYADEPVVHVWIQGTLKDRNPKQTVDDLRDMVTSESASYADGEVSNNMIPRGTQKTAEYMSLWETPLSETQDLWEAYGGRAPMRIPIIPWRVSNLGPRAFHKGIPPQLFPSSTIKTVMGMDKSDLHFTEVYCNYSSFVEMTQLTEDDVKLLDYGWMPVGANLFTMAPITKDNYTHLLKVKDPDFFRGCGSVVTSSHACFGLGRTNDELLFQHERKVQTGHGTSGHMIASVLAFQSQFLWYLQEVFDNYTSNKSVYIAKFREPESGVYHTIHEYRNAIHDMKRIDSNKIYPKYARNNFEICKKFVNLLKV</sequence>
<comment type="caution">
    <text evidence="1">The sequence shown here is derived from an EMBL/GenBank/DDBJ whole genome shotgun (WGS) entry which is preliminary data.</text>
</comment>
<dbReference type="EMBL" id="BDQB01000157">
    <property type="protein sequence ID" value="GBH22265.1"/>
    <property type="molecule type" value="Genomic_RNA"/>
</dbReference>
<accession>A0A2V0RBJ4</accession>
<organism evidence="1">
    <name type="scientific">viral metagenome</name>
    <dbReference type="NCBI Taxonomy" id="1070528"/>
    <lineage>
        <taxon>unclassified sequences</taxon>
        <taxon>metagenomes</taxon>
        <taxon>organismal metagenomes</taxon>
    </lineage>
</organism>
<reference evidence="1" key="1">
    <citation type="submission" date="2017-04" db="EMBL/GenBank/DDBJ databases">
        <title>Unveiling RNA virosphere associated with marine microorganisms.</title>
        <authorList>
            <person name="Urayama S."/>
            <person name="Takaki Y."/>
            <person name="Nishi S."/>
            <person name="Yoshida Y."/>
            <person name="Deguchi S."/>
            <person name="Takai K."/>
            <person name="Nunoura T."/>
        </authorList>
    </citation>
    <scope>NUCLEOTIDE SEQUENCE</scope>
</reference>
<protein>
    <submittedName>
        <fullName evidence="1">VP7</fullName>
    </submittedName>
</protein>
<proteinExistence type="predicted"/>
<name>A0A2V0RBJ4_9ZZZZ</name>
<dbReference type="EMBL" id="BDQC01000218">
    <property type="protein sequence ID" value="GBH22631.1"/>
    <property type="molecule type" value="Genomic_RNA"/>
</dbReference>